<evidence type="ECO:0000256" key="8">
    <source>
        <dbReference type="ARBA" id="ARBA00022763"/>
    </source>
</evidence>
<dbReference type="SMART" id="SM00368">
    <property type="entry name" value="LRR_RI"/>
    <property type="match status" value="5"/>
</dbReference>
<feature type="region of interest" description="Disordered" evidence="17">
    <location>
        <begin position="621"/>
        <end position="702"/>
    </location>
</feature>
<dbReference type="Pfam" id="PF13516">
    <property type="entry name" value="LRR_6"/>
    <property type="match status" value="5"/>
</dbReference>
<dbReference type="SUPFAM" id="SSF52047">
    <property type="entry name" value="RNI-like"/>
    <property type="match status" value="1"/>
</dbReference>
<evidence type="ECO:0000256" key="15">
    <source>
        <dbReference type="PROSITE-ProRule" id="PRU00339"/>
    </source>
</evidence>
<feature type="repeat" description="TPR" evidence="15">
    <location>
        <begin position="122"/>
        <end position="155"/>
    </location>
</feature>
<dbReference type="PROSITE" id="PS50088">
    <property type="entry name" value="ANK_REPEAT"/>
    <property type="match status" value="3"/>
</dbReference>
<dbReference type="InterPro" id="IPR032675">
    <property type="entry name" value="LRR_dom_sf"/>
</dbReference>
<keyword evidence="7" id="KW-0677">Repeat</keyword>
<dbReference type="InterPro" id="IPR011990">
    <property type="entry name" value="TPR-like_helical_dom_sf"/>
</dbReference>
<dbReference type="SMART" id="SM00367">
    <property type="entry name" value="LRR_CC"/>
    <property type="match status" value="5"/>
</dbReference>
<dbReference type="PRINTS" id="PR01415">
    <property type="entry name" value="ANKYRIN"/>
</dbReference>
<evidence type="ECO:0000256" key="5">
    <source>
        <dbReference type="ARBA" id="ARBA00022454"/>
    </source>
</evidence>
<dbReference type="SMART" id="SM00028">
    <property type="entry name" value="TPR"/>
    <property type="match status" value="6"/>
</dbReference>
<feature type="repeat" description="ANK" evidence="14">
    <location>
        <begin position="514"/>
        <end position="546"/>
    </location>
</feature>
<evidence type="ECO:0000256" key="3">
    <source>
        <dbReference type="ARBA" id="ARBA00010999"/>
    </source>
</evidence>
<dbReference type="PANTHER" id="PTHR46358:SF1">
    <property type="entry name" value="TONSOKU-LIKE PROTEIN"/>
    <property type="match status" value="1"/>
</dbReference>
<feature type="repeat" description="TPR" evidence="15">
    <location>
        <begin position="24"/>
        <end position="57"/>
    </location>
</feature>
<evidence type="ECO:0000256" key="16">
    <source>
        <dbReference type="SAM" id="Coils"/>
    </source>
</evidence>
<dbReference type="Gene3D" id="1.25.40.10">
    <property type="entry name" value="Tetratricopeptide repeat domain"/>
    <property type="match status" value="2"/>
</dbReference>
<evidence type="ECO:0000256" key="1">
    <source>
        <dbReference type="ARBA" id="ARBA00004123"/>
    </source>
</evidence>
<comment type="subcellular location">
    <subcellularLocation>
        <location evidence="2">Chromosome</location>
    </subcellularLocation>
    <subcellularLocation>
        <location evidence="1">Nucleus</location>
    </subcellularLocation>
</comment>
<dbReference type="PROSITE" id="PS50005">
    <property type="entry name" value="TPR"/>
    <property type="match status" value="3"/>
</dbReference>
<comment type="similarity">
    <text evidence="3">Belongs to the Tonsoku family.</text>
</comment>
<evidence type="ECO:0000256" key="7">
    <source>
        <dbReference type="ARBA" id="ARBA00022737"/>
    </source>
</evidence>
<comment type="caution">
    <text evidence="18">The sequence shown here is derived from an EMBL/GenBank/DDBJ whole genome shotgun (WGS) entry which is preliminary data.</text>
</comment>
<dbReference type="InterPro" id="IPR019734">
    <property type="entry name" value="TPR_rpt"/>
</dbReference>
<dbReference type="Pfam" id="PF13424">
    <property type="entry name" value="TPR_12"/>
    <property type="match status" value="1"/>
</dbReference>
<gene>
    <name evidence="18" type="ORF">ANN_00275</name>
</gene>
<keyword evidence="11 14" id="KW-0040">ANK repeat</keyword>
<keyword evidence="6" id="KW-0433">Leucine-rich repeat</keyword>
<name>A0ABQ8TQD9_PERAM</name>
<evidence type="ECO:0000313" key="18">
    <source>
        <dbReference type="EMBL" id="KAJ4448884.1"/>
    </source>
</evidence>
<dbReference type="Pfam" id="PF13176">
    <property type="entry name" value="TPR_7"/>
    <property type="match status" value="1"/>
</dbReference>
<dbReference type="PROSITE" id="PS51450">
    <property type="entry name" value="LRR"/>
    <property type="match status" value="1"/>
</dbReference>
<dbReference type="Gene3D" id="3.80.10.10">
    <property type="entry name" value="Ribonuclease Inhibitor"/>
    <property type="match status" value="2"/>
</dbReference>
<feature type="repeat" description="ANK" evidence="14">
    <location>
        <begin position="481"/>
        <end position="513"/>
    </location>
</feature>
<keyword evidence="12" id="KW-0234">DNA repair</keyword>
<keyword evidence="19" id="KW-1185">Reference proteome</keyword>
<keyword evidence="16" id="KW-0175">Coiled coil</keyword>
<keyword evidence="8" id="KW-0227">DNA damage</keyword>
<evidence type="ECO:0000256" key="9">
    <source>
        <dbReference type="ARBA" id="ARBA00022803"/>
    </source>
</evidence>
<sequence>MITLVFLQEEAELREVSGNIIELAVANRMIGEVYTNMGQYNKALKHHIKYLELAKAKEDQIEEQRALATIGRTYFFEADSIPTEDERHWNALTHAKNAYKKSLDLCERLKGIGKREHMEMRARLLLNIGLVLECQQEKQKAIENMQKALQICKEHDLFEDLYRCYLNVGMMYHRQSDSSRALTMLDLALEVAGRLPDKAQLCCEILLNKAEVLFSLPDFHGAKQALRRAYKLNTPMETDRESITKNLKLAIVMCDTEDKLLQTSDTDHATKKKLYETMGDGFSALKNYTKAIEYYRKMLESAEILGDSGQQLAAVYVSLSQTYRDNKQYDLALEFFQKELELWENNPAEACQTTRNIAEVLDLNGASYEELQETYNRARRLAQEASSQKLEATVLRDLLTIQNQKGHKMLAAETQRELELIEANLEEESSGSEDDASSYIGSNICLETYEDSESDNEDMEQQPHAQPRRRPARLRIKKNEKGETQLHVACMNGNLSLVKKLIEQGHPVNVRDYCGWLPLHEASNHGHRDIVEYLLDKGAAVNDRGGSQCGGVTSLHDAASCGHLGVMEVLLDRGASILCRTNEGDTPLDCLMKWYQRSGTKFDPVEQTFFEEIQTRLRTALQKAGHHITSSVTESRNKERSRSSTSHRRTLDDSSEDEIPTPRLRAVSPVQESSASSSPLPLYSQDVDGDDDDGWIGNRQAASQNAADEYRSVMTMLRTKEHANKIFCIIIRSKSNGTEKNSLRRRDLNPGFQLYVLMLYPLSHTGYHPGVGQNRLRLSSNSWVPSSGRPLHYVIDVYECRTEVHTCAEERKLNSKVKQAQGFLQEEDAGEDWLENDVVTKGRPIKRRCLERNRLESSSGPSRRFVAEDVNNEDVDIEEVMTPEEEHRTQVNNVVLPQKTRTQGKLDVFVQPSRSEVEPPVRSVTPQPAKPIESAVRVRVDSRLLLVPVQTPEQQSIGWLAREAARRYYSVEGLQPSLNLHTKDGALLSEDDPVSLIGREEELVATVTSWNIPPLTDRYMEACRTLHAEPDAHINSCLEASQATQSLQLSDLALTTHQLAPLFRALTRQHTLQHLHLAGNCMGDEGVTMLGTGLSTLSQLRQLDLSCNNISVDGVLHLSSILSTAGPVLKSMLQSYDGDGDGDGGDGDDDDDMTLTHLDLSHNPLGDASMKHLSAVLVHLESLSVLKLQNCHLTSSCFRSGDLMLKLDCIQELDVSYNSLGGRGLSGFLVQLCPTQIVSLNLAATASSDSSVTQELTRMFAEKREFPRLTTLDLSDCGLRDEDIWNLLRELHSCSALRSLHLGGNPELSSVSLRRLMQHEPALHALDLSGCCSITDYLGESSLNLWMQQGHKRLELLTISVNSGDETKAGMEKMWLEVWGRQAHVQRAPGGLLCLSVKE</sequence>
<evidence type="ECO:0000256" key="17">
    <source>
        <dbReference type="SAM" id="MobiDB-lite"/>
    </source>
</evidence>
<dbReference type="InterPro" id="IPR002110">
    <property type="entry name" value="Ankyrin_rpt"/>
</dbReference>
<feature type="region of interest" description="Disordered" evidence="17">
    <location>
        <begin position="1135"/>
        <end position="1155"/>
    </location>
</feature>
<dbReference type="SMART" id="SM00248">
    <property type="entry name" value="ANK"/>
    <property type="match status" value="3"/>
</dbReference>
<keyword evidence="9 15" id="KW-0802">TPR repeat</keyword>
<evidence type="ECO:0000256" key="13">
    <source>
        <dbReference type="ARBA" id="ARBA00023242"/>
    </source>
</evidence>
<dbReference type="Proteomes" id="UP001148838">
    <property type="component" value="Unassembled WGS sequence"/>
</dbReference>
<accession>A0ABQ8TQD9</accession>
<dbReference type="InterPro" id="IPR006553">
    <property type="entry name" value="Leu-rich_rpt_Cys-con_subtyp"/>
</dbReference>
<proteinExistence type="inferred from homology"/>
<feature type="compositionally biased region" description="Basic residues" evidence="17">
    <location>
        <begin position="466"/>
        <end position="476"/>
    </location>
</feature>
<keyword evidence="5" id="KW-0158">Chromosome</keyword>
<evidence type="ECO:0000256" key="11">
    <source>
        <dbReference type="ARBA" id="ARBA00023043"/>
    </source>
</evidence>
<dbReference type="SUPFAM" id="SSF48452">
    <property type="entry name" value="TPR-like"/>
    <property type="match status" value="2"/>
</dbReference>
<dbReference type="Pfam" id="PF12796">
    <property type="entry name" value="Ank_2"/>
    <property type="match status" value="1"/>
</dbReference>
<dbReference type="PANTHER" id="PTHR46358">
    <property type="entry name" value="TONSOKU-LIKE PROTEIN"/>
    <property type="match status" value="1"/>
</dbReference>
<feature type="region of interest" description="Disordered" evidence="17">
    <location>
        <begin position="451"/>
        <end position="476"/>
    </location>
</feature>
<keyword evidence="10" id="KW-0156">Chromatin regulator</keyword>
<dbReference type="InterPro" id="IPR052311">
    <property type="entry name" value="MMS22L-TONSL_complex_comp"/>
</dbReference>
<dbReference type="EMBL" id="JAJSOF020000003">
    <property type="protein sequence ID" value="KAJ4448884.1"/>
    <property type="molecule type" value="Genomic_DNA"/>
</dbReference>
<evidence type="ECO:0000256" key="4">
    <source>
        <dbReference type="ARBA" id="ARBA00017829"/>
    </source>
</evidence>
<dbReference type="InterPro" id="IPR001611">
    <property type="entry name" value="Leu-rich_rpt"/>
</dbReference>
<organism evidence="18 19">
    <name type="scientific">Periplaneta americana</name>
    <name type="common">American cockroach</name>
    <name type="synonym">Blatta americana</name>
    <dbReference type="NCBI Taxonomy" id="6978"/>
    <lineage>
        <taxon>Eukaryota</taxon>
        <taxon>Metazoa</taxon>
        <taxon>Ecdysozoa</taxon>
        <taxon>Arthropoda</taxon>
        <taxon>Hexapoda</taxon>
        <taxon>Insecta</taxon>
        <taxon>Pterygota</taxon>
        <taxon>Neoptera</taxon>
        <taxon>Polyneoptera</taxon>
        <taxon>Dictyoptera</taxon>
        <taxon>Blattodea</taxon>
        <taxon>Blattoidea</taxon>
        <taxon>Blattidae</taxon>
        <taxon>Blattinae</taxon>
        <taxon>Periplaneta</taxon>
    </lineage>
</organism>
<dbReference type="Gene3D" id="1.25.40.20">
    <property type="entry name" value="Ankyrin repeat-containing domain"/>
    <property type="match status" value="1"/>
</dbReference>
<keyword evidence="13" id="KW-0539">Nucleus</keyword>
<evidence type="ECO:0000256" key="6">
    <source>
        <dbReference type="ARBA" id="ARBA00022614"/>
    </source>
</evidence>
<evidence type="ECO:0000256" key="14">
    <source>
        <dbReference type="PROSITE-ProRule" id="PRU00023"/>
    </source>
</evidence>
<dbReference type="PROSITE" id="PS50297">
    <property type="entry name" value="ANK_REP_REGION"/>
    <property type="match status" value="3"/>
</dbReference>
<evidence type="ECO:0000256" key="10">
    <source>
        <dbReference type="ARBA" id="ARBA00022853"/>
    </source>
</evidence>
<feature type="repeat" description="TPR" evidence="15">
    <location>
        <begin position="313"/>
        <end position="346"/>
    </location>
</feature>
<evidence type="ECO:0000313" key="19">
    <source>
        <dbReference type="Proteomes" id="UP001148838"/>
    </source>
</evidence>
<feature type="compositionally biased region" description="Acidic residues" evidence="17">
    <location>
        <begin position="1138"/>
        <end position="1153"/>
    </location>
</feature>
<feature type="compositionally biased region" description="Acidic residues" evidence="17">
    <location>
        <begin position="451"/>
        <end position="460"/>
    </location>
</feature>
<evidence type="ECO:0000256" key="12">
    <source>
        <dbReference type="ARBA" id="ARBA00023204"/>
    </source>
</evidence>
<feature type="coiled-coil region" evidence="16">
    <location>
        <begin position="326"/>
        <end position="431"/>
    </location>
</feature>
<feature type="compositionally biased region" description="Low complexity" evidence="17">
    <location>
        <begin position="666"/>
        <end position="686"/>
    </location>
</feature>
<evidence type="ECO:0000256" key="2">
    <source>
        <dbReference type="ARBA" id="ARBA00004286"/>
    </source>
</evidence>
<dbReference type="SUPFAM" id="SSF48403">
    <property type="entry name" value="Ankyrin repeat"/>
    <property type="match status" value="1"/>
</dbReference>
<feature type="repeat" description="ANK" evidence="14">
    <location>
        <begin position="550"/>
        <end position="582"/>
    </location>
</feature>
<dbReference type="InterPro" id="IPR036770">
    <property type="entry name" value="Ankyrin_rpt-contain_sf"/>
</dbReference>
<protein>
    <recommendedName>
        <fullName evidence="4">Tonsoku-like protein</fullName>
    </recommendedName>
</protein>
<reference evidence="18 19" key="1">
    <citation type="journal article" date="2022" name="Allergy">
        <title>Genome assembly and annotation of Periplaneta americana reveal a comprehensive cockroach allergen profile.</title>
        <authorList>
            <person name="Wang L."/>
            <person name="Xiong Q."/>
            <person name="Saelim N."/>
            <person name="Wang L."/>
            <person name="Nong W."/>
            <person name="Wan A.T."/>
            <person name="Shi M."/>
            <person name="Liu X."/>
            <person name="Cao Q."/>
            <person name="Hui J.H.L."/>
            <person name="Sookrung N."/>
            <person name="Leung T.F."/>
            <person name="Tungtrongchitr A."/>
            <person name="Tsui S.K.W."/>
        </authorList>
    </citation>
    <scope>NUCLEOTIDE SEQUENCE [LARGE SCALE GENOMIC DNA]</scope>
    <source>
        <strain evidence="18">PWHHKU_190912</strain>
    </source>
</reference>